<dbReference type="SUPFAM" id="SSF111369">
    <property type="entry name" value="HlyD-like secretion proteins"/>
    <property type="match status" value="1"/>
</dbReference>
<dbReference type="InterPro" id="IPR058637">
    <property type="entry name" value="YknX-like_C"/>
</dbReference>
<dbReference type="PANTHER" id="PTHR30469">
    <property type="entry name" value="MULTIDRUG RESISTANCE PROTEIN MDTA"/>
    <property type="match status" value="1"/>
</dbReference>
<dbReference type="Gene3D" id="2.40.50.100">
    <property type="match status" value="1"/>
</dbReference>
<sequence length="344" mass="36464">MATIVRTFTPVLAIATLFLSSCGSKKEQIREEEKTVKVSVKQITPAGQPEAFSYSGTIEADNSVALGFSVSGRVTAVSVQEGQHVRAGQLLATLETTEYENALLVAKASLEQAEDLFKRYNELHSKGSLPERDFISAKVSLAQAEANKSSAVKRLADTKLYAPFTGIISAKQIEKGASAAPGLTAFTILKTDQVYAQASVPESEIGKLSIGKDAVINIPVLSETLRGKINIINPQGDQTTKTFTVKVRIGNNGGKLLPGMISDIKISTGKTVDAISVPAESVVRDADNITYVFIVNDQNKAIRKRIATGGLSADGILITNGLQSGDKVVVAGQTKIKDGQTVSL</sequence>
<feature type="domain" description="CusB-like beta-barrel" evidence="2">
    <location>
        <begin position="194"/>
        <end position="268"/>
    </location>
</feature>
<organism evidence="5 6">
    <name type="scientific">Pseudarcicella hirudinis</name>
    <dbReference type="NCBI Taxonomy" id="1079859"/>
    <lineage>
        <taxon>Bacteria</taxon>
        <taxon>Pseudomonadati</taxon>
        <taxon>Bacteroidota</taxon>
        <taxon>Cytophagia</taxon>
        <taxon>Cytophagales</taxon>
        <taxon>Flectobacillaceae</taxon>
        <taxon>Pseudarcicella</taxon>
    </lineage>
</organism>
<dbReference type="EMBL" id="FOXH01000001">
    <property type="protein sequence ID" value="SFP02304.1"/>
    <property type="molecule type" value="Genomic_DNA"/>
</dbReference>
<dbReference type="PROSITE" id="PS51257">
    <property type="entry name" value="PROKAR_LIPOPROTEIN"/>
    <property type="match status" value="1"/>
</dbReference>
<evidence type="ECO:0000259" key="3">
    <source>
        <dbReference type="Pfam" id="PF25973"/>
    </source>
</evidence>
<accession>A0A1I5LY43</accession>
<dbReference type="Gene3D" id="1.10.287.470">
    <property type="entry name" value="Helix hairpin bin"/>
    <property type="match status" value="1"/>
</dbReference>
<dbReference type="RefSeq" id="WP_092010314.1">
    <property type="nucleotide sequence ID" value="NZ_FOXH01000001.1"/>
</dbReference>
<evidence type="ECO:0000313" key="6">
    <source>
        <dbReference type="Proteomes" id="UP000199306"/>
    </source>
</evidence>
<dbReference type="InterPro" id="IPR058792">
    <property type="entry name" value="Beta-barrel_RND_2"/>
</dbReference>
<dbReference type="AlphaFoldDB" id="A0A1I5LY43"/>
<feature type="domain" description="YknX-like C-terminal permuted SH3-like" evidence="4">
    <location>
        <begin position="275"/>
        <end position="343"/>
    </location>
</feature>
<dbReference type="GO" id="GO:0015562">
    <property type="term" value="F:efflux transmembrane transporter activity"/>
    <property type="evidence" value="ECO:0007669"/>
    <property type="project" value="TreeGrafter"/>
</dbReference>
<evidence type="ECO:0000313" key="5">
    <source>
        <dbReference type="EMBL" id="SFP02304.1"/>
    </source>
</evidence>
<dbReference type="OrthoDB" id="9806939at2"/>
<reference evidence="5 6" key="1">
    <citation type="submission" date="2016-10" db="EMBL/GenBank/DDBJ databases">
        <authorList>
            <person name="de Groot N.N."/>
        </authorList>
    </citation>
    <scope>NUCLEOTIDE SEQUENCE [LARGE SCALE GENOMIC DNA]</scope>
    <source>
        <strain evidence="6">E92,LMG 26720,CCM 7988</strain>
    </source>
</reference>
<proteinExistence type="inferred from homology"/>
<name>A0A1I5LY43_9BACT</name>
<dbReference type="Pfam" id="PF25973">
    <property type="entry name" value="BSH_CzcB"/>
    <property type="match status" value="1"/>
</dbReference>
<evidence type="ECO:0000259" key="2">
    <source>
        <dbReference type="Pfam" id="PF25954"/>
    </source>
</evidence>
<dbReference type="Gene3D" id="2.40.420.20">
    <property type="match status" value="1"/>
</dbReference>
<dbReference type="Pfam" id="PF25954">
    <property type="entry name" value="Beta-barrel_RND_2"/>
    <property type="match status" value="1"/>
</dbReference>
<dbReference type="InterPro" id="IPR058647">
    <property type="entry name" value="BSH_CzcB-like"/>
</dbReference>
<comment type="similarity">
    <text evidence="1">Belongs to the membrane fusion protein (MFP) (TC 8.A.1) family.</text>
</comment>
<dbReference type="InterPro" id="IPR006143">
    <property type="entry name" value="RND_pump_MFP"/>
</dbReference>
<keyword evidence="6" id="KW-1185">Reference proteome</keyword>
<evidence type="ECO:0000259" key="4">
    <source>
        <dbReference type="Pfam" id="PF25989"/>
    </source>
</evidence>
<evidence type="ECO:0000256" key="1">
    <source>
        <dbReference type="ARBA" id="ARBA00009477"/>
    </source>
</evidence>
<feature type="domain" description="CzcB-like barrel-sandwich hybrid" evidence="3">
    <location>
        <begin position="69"/>
        <end position="188"/>
    </location>
</feature>
<dbReference type="Pfam" id="PF25989">
    <property type="entry name" value="YknX_C"/>
    <property type="match status" value="1"/>
</dbReference>
<dbReference type="Proteomes" id="UP000199306">
    <property type="component" value="Unassembled WGS sequence"/>
</dbReference>
<protein>
    <submittedName>
        <fullName evidence="5">RND family efflux transporter, MFP subunit</fullName>
    </submittedName>
</protein>
<gene>
    <name evidence="5" type="ORF">SAMN04515674_10121</name>
</gene>
<dbReference type="GO" id="GO:1990281">
    <property type="term" value="C:efflux pump complex"/>
    <property type="evidence" value="ECO:0007669"/>
    <property type="project" value="TreeGrafter"/>
</dbReference>
<dbReference type="Gene3D" id="2.40.30.170">
    <property type="match status" value="1"/>
</dbReference>
<dbReference type="STRING" id="1079859.SAMN04515674_10121"/>
<dbReference type="NCBIfam" id="TIGR01730">
    <property type="entry name" value="RND_mfp"/>
    <property type="match status" value="1"/>
</dbReference>